<dbReference type="EMBL" id="JAODUO010001495">
    <property type="protein sequence ID" value="KAK2162900.1"/>
    <property type="molecule type" value="Genomic_DNA"/>
</dbReference>
<accession>A0AAD9K2T8</accession>
<feature type="compositionally biased region" description="Basic and acidic residues" evidence="1">
    <location>
        <begin position="876"/>
        <end position="888"/>
    </location>
</feature>
<dbReference type="GO" id="GO:0006397">
    <property type="term" value="P:mRNA processing"/>
    <property type="evidence" value="ECO:0007669"/>
    <property type="project" value="InterPro"/>
</dbReference>
<feature type="compositionally biased region" description="Polar residues" evidence="1">
    <location>
        <begin position="543"/>
        <end position="564"/>
    </location>
</feature>
<name>A0AAD9K2T8_RIDPI</name>
<feature type="compositionally biased region" description="Low complexity" evidence="1">
    <location>
        <begin position="337"/>
        <end position="347"/>
    </location>
</feature>
<feature type="region of interest" description="Disordered" evidence="1">
    <location>
        <begin position="1453"/>
        <end position="1539"/>
    </location>
</feature>
<feature type="compositionally biased region" description="Polar residues" evidence="1">
    <location>
        <begin position="416"/>
        <end position="443"/>
    </location>
</feature>
<feature type="compositionally biased region" description="Pro residues" evidence="1">
    <location>
        <begin position="711"/>
        <end position="737"/>
    </location>
</feature>
<feature type="compositionally biased region" description="Acidic residues" evidence="1">
    <location>
        <begin position="139"/>
        <end position="149"/>
    </location>
</feature>
<feature type="compositionally biased region" description="Low complexity" evidence="1">
    <location>
        <begin position="381"/>
        <end position="404"/>
    </location>
</feature>
<feature type="region of interest" description="Disordered" evidence="1">
    <location>
        <begin position="376"/>
        <end position="643"/>
    </location>
</feature>
<feature type="region of interest" description="Disordered" evidence="1">
    <location>
        <begin position="922"/>
        <end position="979"/>
    </location>
</feature>
<feature type="compositionally biased region" description="Basic and acidic residues" evidence="1">
    <location>
        <begin position="1271"/>
        <end position="1281"/>
    </location>
</feature>
<dbReference type="GO" id="GO:0006511">
    <property type="term" value="P:ubiquitin-dependent protein catabolic process"/>
    <property type="evidence" value="ECO:0007669"/>
    <property type="project" value="TreeGrafter"/>
</dbReference>
<feature type="compositionally biased region" description="Polar residues" evidence="1">
    <location>
        <begin position="924"/>
        <end position="940"/>
    </location>
</feature>
<dbReference type="GO" id="GO:0005634">
    <property type="term" value="C:nucleus"/>
    <property type="evidence" value="ECO:0007669"/>
    <property type="project" value="TreeGrafter"/>
</dbReference>
<feature type="compositionally biased region" description="Basic and acidic residues" evidence="1">
    <location>
        <begin position="1116"/>
        <end position="1126"/>
    </location>
</feature>
<dbReference type="PANTHER" id="PTHR15439:SF0">
    <property type="entry name" value="CELL DIVISION CYCLE AND APOPTOSIS REGULATOR PROTEIN 1-RELATED"/>
    <property type="match status" value="1"/>
</dbReference>
<feature type="compositionally biased region" description="Basic residues" evidence="1">
    <location>
        <begin position="1196"/>
        <end position="1219"/>
    </location>
</feature>
<feature type="region of interest" description="Disordered" evidence="1">
    <location>
        <begin position="247"/>
        <end position="274"/>
    </location>
</feature>
<gene>
    <name evidence="2" type="ORF">NP493_1497g00004</name>
</gene>
<dbReference type="InterPro" id="IPR033489">
    <property type="entry name" value="RBBP6"/>
</dbReference>
<keyword evidence="3" id="KW-1185">Reference proteome</keyword>
<feature type="compositionally biased region" description="Basic residues" evidence="1">
    <location>
        <begin position="1282"/>
        <end position="1291"/>
    </location>
</feature>
<organism evidence="2 3">
    <name type="scientific">Ridgeia piscesae</name>
    <name type="common">Tubeworm</name>
    <dbReference type="NCBI Taxonomy" id="27915"/>
    <lineage>
        <taxon>Eukaryota</taxon>
        <taxon>Metazoa</taxon>
        <taxon>Spiralia</taxon>
        <taxon>Lophotrochozoa</taxon>
        <taxon>Annelida</taxon>
        <taxon>Polychaeta</taxon>
        <taxon>Sedentaria</taxon>
        <taxon>Canalipalpata</taxon>
        <taxon>Sabellida</taxon>
        <taxon>Siboglinidae</taxon>
        <taxon>Ridgeia</taxon>
    </lineage>
</organism>
<dbReference type="PANTHER" id="PTHR15439">
    <property type="entry name" value="RETINOBLASTOMA-BINDING PROTEIN 6"/>
    <property type="match status" value="1"/>
</dbReference>
<feature type="compositionally biased region" description="Basic and acidic residues" evidence="1">
    <location>
        <begin position="968"/>
        <end position="978"/>
    </location>
</feature>
<feature type="compositionally biased region" description="Polar residues" evidence="1">
    <location>
        <begin position="1083"/>
        <end position="1092"/>
    </location>
</feature>
<feature type="compositionally biased region" description="Pro residues" evidence="1">
    <location>
        <begin position="1529"/>
        <end position="1539"/>
    </location>
</feature>
<feature type="compositionally biased region" description="Polar residues" evidence="1">
    <location>
        <begin position="326"/>
        <end position="336"/>
    </location>
</feature>
<feature type="compositionally biased region" description="Polar residues" evidence="1">
    <location>
        <begin position="1128"/>
        <end position="1150"/>
    </location>
</feature>
<evidence type="ECO:0000313" key="2">
    <source>
        <dbReference type="EMBL" id="KAK2162900.1"/>
    </source>
</evidence>
<feature type="compositionally biased region" description="Polar residues" evidence="1">
    <location>
        <begin position="807"/>
        <end position="845"/>
    </location>
</feature>
<sequence>MLARKCLEVNRPHVLLGILIKQKTKRPHQTGPRNIYTVRPEFREKGSSVSSEVELPVKRVCVTDSDSSSAAMKSHTKPTMPHRTPSDRPATSKEASPDSVIMEISEKQRNDPIVKEYALADPRTYANEPAPGSSPYSPPEDDGEDEPYDPEYGLDSPVGMATEGKTDVKATKMVALPGVIPPGGSTTVGVSSLVGQLVGSATTPTEITAAMLATLAGSSGLSEQRKVLIQLTEKVEEQKRAIQQQMQLTQQTNAPKIGGSTVAPSTESKMAPTSRLEPVTVAMPTLAVSLAKPVPSIPLPLVTPDLYMPKSEPSLNIVTTPPVANRNLTPDSKLQPVSSSKVSAASAQPLGSLPLRSLPAENKKVPGVIPNVARKRLAEKTGVTPPTTTGATPLSGNLSLLPPSVQMLLMGGPVQTPGSGSDKTHQESQPAPDSSSSSANVTSPVVGGTAGDAARTVEGVEKLAQDKASDKVSIKPNSTGPTQTTTGASIDAASGNANTVSDTERTSRPSDVDPVVLNPHGDVDYRIAPTGRFPAPPPGPPASDSQSSWQPAFQTKPQEVSTSPAGPKSEWTPAFPAAVSQQQPDWAAAVPAAKPAWEPAFPAEASRPADPRQRAAEERMRNAAFPPNAGRSDGPRQDEGGVRPLMWNTRPPIQGHPPMPGPWGGAPPHPRFGAMPRPPLPPMRMCMPPPPPSIPNAAPMPSGDIDERIRPPWPPGGVTRPWPPSEVRPPLPPPPPDNAVRHKPAAVLNLDLSALGKFAVEFVKEQQQKGQGIIPPITSCSTAIAPPPANALGLSIPASTTSKLTSVSTHGVPLSTSARGVPPSSSAHGVPATSSIHGVPPTSSAHGVPTIVPPPASHPVGGQPGTLLGTATTKSSDTDERHHNDRGQHASQVTCSSAKFQDALSTSQMTNWTQQRLVGHGVTPLSQQPDTSKQNVAAKSSQKECAAHDKLTTTASFEKTKMASGQKEGAKSDGDRTAKNIRVGEVAGITRSKWVPLGASVPKQPQNVAATAPPGAVTVQRASEEASAAPSPGKNRATPTKVTPVQIKQLGKSLVETKTSQLLDPVEAKPLLTSLAEIKLAQRSVNETSTPTPVDVRAAKGGQQCSSGEKSQQPRGRGESKTEETALVRQNTDSRSSGEAVSVSDPGSTRSTKDGEEREREREKERAKAGRGSSTRSSDGGHRHRSRSRSREKQKERRRSHSRDRQRRERDRRRSRSRSRGRDRDRRATKQRSRSRSHDGKRRSRSRERQAKRRSRSRSRDRGIKRRSRSRDREAKRDRDVRRRSRSRSRERHLSFRSDRGRHERRVESDGRRSPPAGRHERVSREDRVSNDEVFSHSQDIDHRTTGHGDRDERYMSSIPTVGGQAGITDTTTSKPPEKPVMEGGQDTDERVLAAPFVGNAAEPWSGRPPRDSITGNVTRATGDKDDREQWRRRGGQELFAEQQVRLDMATGAAPRAGDPHMPPVPFARPLGDRPFMPPPPGEPMMTPPRPPPAWMPPMMAPRPPQMRPVGPPEQLPFPPRGPDRGWPRGPPGGRPGPW</sequence>
<feature type="compositionally biased region" description="Low complexity" evidence="1">
    <location>
        <begin position="1008"/>
        <end position="1032"/>
    </location>
</feature>
<feature type="compositionally biased region" description="Basic and acidic residues" evidence="1">
    <location>
        <begin position="458"/>
        <end position="473"/>
    </location>
</feature>
<feature type="compositionally biased region" description="Basic and acidic residues" evidence="1">
    <location>
        <begin position="502"/>
        <end position="511"/>
    </location>
</feature>
<protein>
    <submittedName>
        <fullName evidence="2">Uncharacterized protein</fullName>
    </submittedName>
</protein>
<dbReference type="GO" id="GO:0061630">
    <property type="term" value="F:ubiquitin protein ligase activity"/>
    <property type="evidence" value="ECO:0007669"/>
    <property type="project" value="InterPro"/>
</dbReference>
<feature type="region of interest" description="Disordered" evidence="1">
    <location>
        <begin position="63"/>
        <end position="98"/>
    </location>
</feature>
<feature type="compositionally biased region" description="Pro residues" evidence="1">
    <location>
        <begin position="1476"/>
        <end position="1521"/>
    </location>
</feature>
<feature type="compositionally biased region" description="Basic and acidic residues" evidence="1">
    <location>
        <begin position="1292"/>
        <end position="1355"/>
    </location>
</feature>
<feature type="compositionally biased region" description="Polar residues" evidence="1">
    <location>
        <begin position="1103"/>
        <end position="1114"/>
    </location>
</feature>
<evidence type="ECO:0000313" key="3">
    <source>
        <dbReference type="Proteomes" id="UP001209878"/>
    </source>
</evidence>
<feature type="compositionally biased region" description="Polar residues" evidence="1">
    <location>
        <begin position="475"/>
        <end position="488"/>
    </location>
</feature>
<feature type="compositionally biased region" description="Basic and acidic residues" evidence="1">
    <location>
        <begin position="607"/>
        <end position="621"/>
    </location>
</feature>
<proteinExistence type="predicted"/>
<feature type="region of interest" description="Disordered" evidence="1">
    <location>
        <begin position="807"/>
        <end position="895"/>
    </location>
</feature>
<comment type="caution">
    <text evidence="2">The sequence shown here is derived from an EMBL/GenBank/DDBJ whole genome shotgun (WGS) entry which is preliminary data.</text>
</comment>
<dbReference type="Proteomes" id="UP001209878">
    <property type="component" value="Unassembled WGS sequence"/>
</dbReference>
<feature type="region of interest" description="Disordered" evidence="1">
    <location>
        <begin position="1005"/>
        <end position="1044"/>
    </location>
</feature>
<feature type="region of interest" description="Disordered" evidence="1">
    <location>
        <begin position="1080"/>
        <end position="1387"/>
    </location>
</feature>
<feature type="region of interest" description="Disordered" evidence="1">
    <location>
        <begin position="1399"/>
        <end position="1430"/>
    </location>
</feature>
<feature type="compositionally biased region" description="Basic residues" evidence="1">
    <location>
        <begin position="1229"/>
        <end position="1270"/>
    </location>
</feature>
<feature type="region of interest" description="Disordered" evidence="1">
    <location>
        <begin position="688"/>
        <end position="740"/>
    </location>
</feature>
<feature type="region of interest" description="Disordered" evidence="1">
    <location>
        <begin position="319"/>
        <end position="347"/>
    </location>
</feature>
<feature type="compositionally biased region" description="Basic and acidic residues" evidence="1">
    <location>
        <begin position="941"/>
        <end position="951"/>
    </location>
</feature>
<evidence type="ECO:0000256" key="1">
    <source>
        <dbReference type="SAM" id="MobiDB-lite"/>
    </source>
</evidence>
<feature type="region of interest" description="Disordered" evidence="1">
    <location>
        <begin position="121"/>
        <end position="153"/>
    </location>
</feature>
<dbReference type="GO" id="GO:0016567">
    <property type="term" value="P:protein ubiquitination"/>
    <property type="evidence" value="ECO:0007669"/>
    <property type="project" value="InterPro"/>
</dbReference>
<feature type="compositionally biased region" description="Low complexity" evidence="1">
    <location>
        <begin position="584"/>
        <end position="600"/>
    </location>
</feature>
<reference evidence="2" key="1">
    <citation type="journal article" date="2023" name="Mol. Biol. Evol.">
        <title>Third-Generation Sequencing Reveals the Adaptive Role of the Epigenome in Three Deep-Sea Polychaetes.</title>
        <authorList>
            <person name="Perez M."/>
            <person name="Aroh O."/>
            <person name="Sun Y."/>
            <person name="Lan Y."/>
            <person name="Juniper S.K."/>
            <person name="Young C.R."/>
            <person name="Angers B."/>
            <person name="Qian P.Y."/>
        </authorList>
    </citation>
    <scope>NUCLEOTIDE SEQUENCE</scope>
    <source>
        <strain evidence="2">R07B-5</strain>
    </source>
</reference>
<feature type="compositionally biased region" description="Basic and acidic residues" evidence="1">
    <location>
        <begin position="1151"/>
        <end position="1168"/>
    </location>
</feature>